<reference evidence="2" key="3">
    <citation type="submission" date="2022-01" db="UniProtKB">
        <authorList>
            <consortium name="EnsemblPlants"/>
        </authorList>
    </citation>
    <scope>IDENTIFICATION</scope>
    <source>
        <strain evidence="2">subsp. vulgare</strain>
    </source>
</reference>
<accession>A0A8I6YQV6</accession>
<dbReference type="Proteomes" id="UP000011116">
    <property type="component" value="Chromosome 7H"/>
</dbReference>
<feature type="compositionally biased region" description="Low complexity" evidence="1">
    <location>
        <begin position="27"/>
        <end position="55"/>
    </location>
</feature>
<reference evidence="3" key="1">
    <citation type="journal article" date="2012" name="Nature">
        <title>A physical, genetic and functional sequence assembly of the barley genome.</title>
        <authorList>
            <consortium name="The International Barley Genome Sequencing Consortium"/>
            <person name="Mayer K.F."/>
            <person name="Waugh R."/>
            <person name="Brown J.W."/>
            <person name="Schulman A."/>
            <person name="Langridge P."/>
            <person name="Platzer M."/>
            <person name="Fincher G.B."/>
            <person name="Muehlbauer G.J."/>
            <person name="Sato K."/>
            <person name="Close T.J."/>
            <person name="Wise R.P."/>
            <person name="Stein N."/>
        </authorList>
    </citation>
    <scope>NUCLEOTIDE SEQUENCE [LARGE SCALE GENOMIC DNA]</scope>
    <source>
        <strain evidence="3">cv. Morex</strain>
    </source>
</reference>
<feature type="compositionally biased region" description="Basic and acidic residues" evidence="1">
    <location>
        <begin position="66"/>
        <end position="76"/>
    </location>
</feature>
<proteinExistence type="predicted"/>
<evidence type="ECO:0000313" key="3">
    <source>
        <dbReference type="Proteomes" id="UP000011116"/>
    </source>
</evidence>
<evidence type="ECO:0000313" key="2">
    <source>
        <dbReference type="EnsemblPlants" id="HORVU.MOREX.r3.7HG0715490.1"/>
    </source>
</evidence>
<dbReference type="AlphaFoldDB" id="A0A8I6YQV6"/>
<sequence length="141" mass="14355">MGMALPRSSLSLRSLLLLMSQRKPHRSSFFSSSAGPGPAAVLPAAPGTGTPVAPAVQPPAAPAEEPSAHTLEDPKHPVLGGSCSTPQPVTCEPSPKTHPDDKVCKDSDLPVPGGARNSSRDEPPRSSGGTSDIGARNPVEP</sequence>
<feature type="region of interest" description="Disordered" evidence="1">
    <location>
        <begin position="22"/>
        <end position="141"/>
    </location>
</feature>
<evidence type="ECO:0000256" key="1">
    <source>
        <dbReference type="SAM" id="MobiDB-lite"/>
    </source>
</evidence>
<reference evidence="2" key="2">
    <citation type="submission" date="2020-10" db="EMBL/GenBank/DDBJ databases">
        <authorList>
            <person name="Scholz U."/>
            <person name="Mascher M."/>
            <person name="Fiebig A."/>
        </authorList>
    </citation>
    <scope>NUCLEOTIDE SEQUENCE [LARGE SCALE GENOMIC DNA]</scope>
    <source>
        <strain evidence="2">cv. Morex</strain>
    </source>
</reference>
<keyword evidence="3" id="KW-1185">Reference proteome</keyword>
<name>A0A8I6YQV6_HORVV</name>
<organism evidence="2 3">
    <name type="scientific">Hordeum vulgare subsp. vulgare</name>
    <name type="common">Domesticated barley</name>
    <dbReference type="NCBI Taxonomy" id="112509"/>
    <lineage>
        <taxon>Eukaryota</taxon>
        <taxon>Viridiplantae</taxon>
        <taxon>Streptophyta</taxon>
        <taxon>Embryophyta</taxon>
        <taxon>Tracheophyta</taxon>
        <taxon>Spermatophyta</taxon>
        <taxon>Magnoliopsida</taxon>
        <taxon>Liliopsida</taxon>
        <taxon>Poales</taxon>
        <taxon>Poaceae</taxon>
        <taxon>BOP clade</taxon>
        <taxon>Pooideae</taxon>
        <taxon>Triticodae</taxon>
        <taxon>Triticeae</taxon>
        <taxon>Hordeinae</taxon>
        <taxon>Hordeum</taxon>
    </lineage>
</organism>
<dbReference type="Gramene" id="HORVU.MOREX.r3.7HG0715490.1">
    <property type="protein sequence ID" value="HORVU.MOREX.r3.7HG0715490.1"/>
    <property type="gene ID" value="HORVU.MOREX.r3.7HG0715490"/>
</dbReference>
<protein>
    <submittedName>
        <fullName evidence="2">Uncharacterized protein</fullName>
    </submittedName>
</protein>
<dbReference type="EnsemblPlants" id="HORVU.MOREX.r3.7HG0715490.1">
    <property type="protein sequence ID" value="HORVU.MOREX.r3.7HG0715490.1"/>
    <property type="gene ID" value="HORVU.MOREX.r3.7HG0715490"/>
</dbReference>
<feature type="compositionally biased region" description="Basic and acidic residues" evidence="1">
    <location>
        <begin position="95"/>
        <end position="108"/>
    </location>
</feature>